<evidence type="ECO:0000256" key="4">
    <source>
        <dbReference type="ARBA" id="ARBA00023136"/>
    </source>
</evidence>
<feature type="domain" description="Late embryogenesis abundant protein LEA-2 subgroup" evidence="6">
    <location>
        <begin position="81"/>
        <end position="184"/>
    </location>
</feature>
<dbReference type="RefSeq" id="XP_035540937.1">
    <property type="nucleotide sequence ID" value="XM_035685044.1"/>
</dbReference>
<reference evidence="8 9" key="1">
    <citation type="submission" date="2025-04" db="UniProtKB">
        <authorList>
            <consortium name="RefSeq"/>
        </authorList>
    </citation>
    <scope>IDENTIFICATION</scope>
    <source>
        <tissue evidence="8 9">Leaves</tissue>
    </source>
</reference>
<keyword evidence="3 5" id="KW-1133">Transmembrane helix</keyword>
<dbReference type="Proteomes" id="UP000235220">
    <property type="component" value="Chromosome 14"/>
</dbReference>
<evidence type="ECO:0000259" key="6">
    <source>
        <dbReference type="Pfam" id="PF03168"/>
    </source>
</evidence>
<dbReference type="Gramene" id="Jr14_16110_p1">
    <property type="protein sequence ID" value="cds.Jr14_16110_p1"/>
    <property type="gene ID" value="Jr14_16110"/>
</dbReference>
<evidence type="ECO:0000256" key="2">
    <source>
        <dbReference type="ARBA" id="ARBA00022692"/>
    </source>
</evidence>
<dbReference type="KEGG" id="jre:118344473"/>
<dbReference type="KEGG" id="jre:109011582"/>
<dbReference type="GO" id="GO:0098542">
    <property type="term" value="P:defense response to other organism"/>
    <property type="evidence" value="ECO:0007669"/>
    <property type="project" value="InterPro"/>
</dbReference>
<dbReference type="GeneID" id="109011582"/>
<dbReference type="RefSeq" id="XP_018848391.1">
    <property type="nucleotide sequence ID" value="XM_018992846.2"/>
</dbReference>
<dbReference type="GO" id="GO:0009506">
    <property type="term" value="C:plasmodesma"/>
    <property type="evidence" value="ECO:0000318"/>
    <property type="project" value="GO_Central"/>
</dbReference>
<keyword evidence="7" id="KW-1185">Reference proteome</keyword>
<feature type="transmembrane region" description="Helical" evidence="5">
    <location>
        <begin position="25"/>
        <end position="47"/>
    </location>
</feature>
<dbReference type="AlphaFoldDB" id="A0A2I4GWV4"/>
<dbReference type="Pfam" id="PF03168">
    <property type="entry name" value="LEA_2"/>
    <property type="match status" value="1"/>
</dbReference>
<organism evidence="7 8">
    <name type="scientific">Juglans regia</name>
    <name type="common">English walnut</name>
    <dbReference type="NCBI Taxonomy" id="51240"/>
    <lineage>
        <taxon>Eukaryota</taxon>
        <taxon>Viridiplantae</taxon>
        <taxon>Streptophyta</taxon>
        <taxon>Embryophyta</taxon>
        <taxon>Tracheophyta</taxon>
        <taxon>Spermatophyta</taxon>
        <taxon>Magnoliopsida</taxon>
        <taxon>eudicotyledons</taxon>
        <taxon>Gunneridae</taxon>
        <taxon>Pentapetalae</taxon>
        <taxon>rosids</taxon>
        <taxon>fabids</taxon>
        <taxon>Fagales</taxon>
        <taxon>Juglandaceae</taxon>
        <taxon>Juglans</taxon>
    </lineage>
</organism>
<dbReference type="PANTHER" id="PTHR31415">
    <property type="entry name" value="OS05G0367900 PROTEIN"/>
    <property type="match status" value="1"/>
</dbReference>
<dbReference type="InterPro" id="IPR044839">
    <property type="entry name" value="NDR1-like"/>
</dbReference>
<keyword evidence="2 5" id="KW-0812">Transmembrane</keyword>
<evidence type="ECO:0000313" key="7">
    <source>
        <dbReference type="Proteomes" id="UP000235220"/>
    </source>
</evidence>
<proteinExistence type="predicted"/>
<evidence type="ECO:0000256" key="3">
    <source>
        <dbReference type="ARBA" id="ARBA00022989"/>
    </source>
</evidence>
<dbReference type="Gramene" id="Jr14_16090_p1">
    <property type="protein sequence ID" value="cds.Jr14_16090_p1"/>
    <property type="gene ID" value="Jr14_16090"/>
</dbReference>
<name>A0A2I4GWV4_JUGRE</name>
<dbReference type="OrthoDB" id="1426517at2759"/>
<gene>
    <name evidence="8" type="primary">LOC109011582</name>
    <name evidence="9" type="synonym">LOC118344473</name>
</gene>
<sequence>MSAKHCGHHHRGHHHDERYKLNRRILCGIIVFIVLVLFVIFLVWAILHPTKPRFILQDATVYAFNVSTSPPFTISTSMQVTVSSRNRMDRVGIYYQKLNIYATYRSQQVTLQTLLPPTYQGHKEVSVWSPFLYGNSVPIWPRLMEALQQDQNIGSVLFKIKIDGTIKWKVGTWFSGRYHLHVNCPAYIKFGDRNNGFPVGPVMKFQLVQGCNVDV</sequence>
<dbReference type="InterPro" id="IPR004864">
    <property type="entry name" value="LEA_2"/>
</dbReference>
<evidence type="ECO:0000256" key="5">
    <source>
        <dbReference type="SAM" id="Phobius"/>
    </source>
</evidence>
<comment type="subcellular location">
    <subcellularLocation>
        <location evidence="1">Membrane</location>
        <topology evidence="1">Single-pass membrane protein</topology>
    </subcellularLocation>
</comment>
<dbReference type="STRING" id="51240.A0A2I4GWV4"/>
<evidence type="ECO:0000256" key="1">
    <source>
        <dbReference type="ARBA" id="ARBA00004167"/>
    </source>
</evidence>
<protein>
    <submittedName>
        <fullName evidence="8 9">NDR1/HIN1-like protein 1</fullName>
    </submittedName>
</protein>
<evidence type="ECO:0000313" key="8">
    <source>
        <dbReference type="RefSeq" id="XP_018848391.1"/>
    </source>
</evidence>
<accession>A0A2I4GWV4</accession>
<evidence type="ECO:0000313" key="9">
    <source>
        <dbReference type="RefSeq" id="XP_035540937.1"/>
    </source>
</evidence>
<keyword evidence="4 5" id="KW-0472">Membrane</keyword>
<dbReference type="PANTHER" id="PTHR31415:SF166">
    <property type="entry name" value="LATE EMBRYOGENESIS ABUNDANT (LEA) HYDROXYPROLINE-RICH GLYCOPROTEIN FAMILY"/>
    <property type="match status" value="1"/>
</dbReference>
<dbReference type="GO" id="GO:0005886">
    <property type="term" value="C:plasma membrane"/>
    <property type="evidence" value="ECO:0000318"/>
    <property type="project" value="GO_Central"/>
</dbReference>